<dbReference type="Gene3D" id="3.40.800.10">
    <property type="entry name" value="Ureohydrolase domain"/>
    <property type="match status" value="1"/>
</dbReference>
<keyword evidence="2" id="KW-0378">Hydrolase</keyword>
<dbReference type="CDD" id="cd09999">
    <property type="entry name" value="Arginase-like_1"/>
    <property type="match status" value="1"/>
</dbReference>
<dbReference type="InterPro" id="IPR006035">
    <property type="entry name" value="Ureohydrolase"/>
</dbReference>
<dbReference type="EMBL" id="PVTL01000002">
    <property type="protein sequence ID" value="PRY69551.1"/>
    <property type="molecule type" value="Genomic_DNA"/>
</dbReference>
<dbReference type="PRINTS" id="PR00116">
    <property type="entry name" value="ARGINASE"/>
</dbReference>
<evidence type="ECO:0000313" key="5">
    <source>
        <dbReference type="EMBL" id="PRY69551.1"/>
    </source>
</evidence>
<comment type="caution">
    <text evidence="5">The sequence shown here is derived from an EMBL/GenBank/DDBJ whole genome shotgun (WGS) entry which is preliminary data.</text>
</comment>
<dbReference type="GO" id="GO:0004053">
    <property type="term" value="F:arginase activity"/>
    <property type="evidence" value="ECO:0007669"/>
    <property type="project" value="TreeGrafter"/>
</dbReference>
<gene>
    <name evidence="5" type="ORF">B0I08_102227</name>
</gene>
<organism evidence="5 6">
    <name type="scientific">Glaciihabitans tibetensis</name>
    <dbReference type="NCBI Taxonomy" id="1266600"/>
    <lineage>
        <taxon>Bacteria</taxon>
        <taxon>Bacillati</taxon>
        <taxon>Actinomycetota</taxon>
        <taxon>Actinomycetes</taxon>
        <taxon>Micrococcales</taxon>
        <taxon>Microbacteriaceae</taxon>
        <taxon>Glaciihabitans</taxon>
    </lineage>
</organism>
<proteinExistence type="inferred from homology"/>
<evidence type="ECO:0000256" key="4">
    <source>
        <dbReference type="PROSITE-ProRule" id="PRU00742"/>
    </source>
</evidence>
<dbReference type="Pfam" id="PF00491">
    <property type="entry name" value="Arginase"/>
    <property type="match status" value="1"/>
</dbReference>
<dbReference type="InterPro" id="IPR023696">
    <property type="entry name" value="Ureohydrolase_dom_sf"/>
</dbReference>
<dbReference type="PROSITE" id="PS51409">
    <property type="entry name" value="ARGINASE_2"/>
    <property type="match status" value="1"/>
</dbReference>
<keyword evidence="1" id="KW-0479">Metal-binding</keyword>
<dbReference type="GO" id="GO:0030145">
    <property type="term" value="F:manganese ion binding"/>
    <property type="evidence" value="ECO:0007669"/>
    <property type="project" value="TreeGrafter"/>
</dbReference>
<dbReference type="PANTHER" id="PTHR43782:SF3">
    <property type="entry name" value="ARGINASE"/>
    <property type="match status" value="1"/>
</dbReference>
<dbReference type="AlphaFoldDB" id="A0A2T0VHA7"/>
<reference evidence="5 6" key="1">
    <citation type="submission" date="2018-03" db="EMBL/GenBank/DDBJ databases">
        <title>Genomic Encyclopedia of Type Strains, Phase III (KMG-III): the genomes of soil and plant-associated and newly described type strains.</title>
        <authorList>
            <person name="Whitman W."/>
        </authorList>
    </citation>
    <scope>NUCLEOTIDE SEQUENCE [LARGE SCALE GENOMIC DNA]</scope>
    <source>
        <strain evidence="5 6">CGMCC 1.12484</strain>
    </source>
</reference>
<evidence type="ECO:0000256" key="1">
    <source>
        <dbReference type="ARBA" id="ARBA00022723"/>
    </source>
</evidence>
<sequence>MPAEGALRGTLSSVTVTFMVVPQWQGSGSSRAMRLVEGARSIQTDLPTSRTRAIEIPLEAGDDQGSGVARLSSLQIVRDNQLHELRQISSVDPDAWALTIGGDCAVELAAVTHVLSVEADVAVLWFDAHGDLHTPETSPSGAFHGMVVRTLLGEGNPTLLPETALPPDRLVMVGTRALDDAEAAFVDSAGITVLPPDASPQSLLDAVAASGATSVYIHIDLDVLDPAEISGVGFPEPFGITAVALVELITAAKQRFRLVGAGITEFAPADAGQILDDQPTILRLIGALTRDAS</sequence>
<evidence type="ECO:0000256" key="2">
    <source>
        <dbReference type="ARBA" id="ARBA00022801"/>
    </source>
</evidence>
<dbReference type="GO" id="GO:0005829">
    <property type="term" value="C:cytosol"/>
    <property type="evidence" value="ECO:0007669"/>
    <property type="project" value="TreeGrafter"/>
</dbReference>
<evidence type="ECO:0000256" key="3">
    <source>
        <dbReference type="ARBA" id="ARBA00023211"/>
    </source>
</evidence>
<dbReference type="PANTHER" id="PTHR43782">
    <property type="entry name" value="ARGINASE"/>
    <property type="match status" value="1"/>
</dbReference>
<dbReference type="Proteomes" id="UP000237983">
    <property type="component" value="Unassembled WGS sequence"/>
</dbReference>
<keyword evidence="6" id="KW-1185">Reference proteome</keyword>
<protein>
    <submittedName>
        <fullName evidence="5">Arginase</fullName>
    </submittedName>
</protein>
<keyword evidence="3" id="KW-0464">Manganese</keyword>
<dbReference type="SUPFAM" id="SSF52768">
    <property type="entry name" value="Arginase/deacetylase"/>
    <property type="match status" value="1"/>
</dbReference>
<evidence type="ECO:0000313" key="6">
    <source>
        <dbReference type="Proteomes" id="UP000237983"/>
    </source>
</evidence>
<accession>A0A2T0VHA7</accession>
<comment type="similarity">
    <text evidence="4">Belongs to the arginase family.</text>
</comment>
<name>A0A2T0VHA7_9MICO</name>